<reference evidence="3" key="2">
    <citation type="submission" date="2008-08" db="EMBL/GenBank/DDBJ databases">
        <authorList>
            <consortium name="Diatom Consortium"/>
            <person name="Grigoriev I."/>
            <person name="Grimwood J."/>
            <person name="Kuo A."/>
            <person name="Otillar R.P."/>
            <person name="Salamov A."/>
            <person name="Detter J.C."/>
            <person name="Lindquist E."/>
            <person name="Shapiro H."/>
            <person name="Lucas S."/>
            <person name="Glavina del Rio T."/>
            <person name="Pitluck S."/>
            <person name="Rokhsar D."/>
            <person name="Bowler C."/>
        </authorList>
    </citation>
    <scope>GENOME REANNOTATION</scope>
    <source>
        <strain evidence="3">CCAP 1055/1</strain>
    </source>
</reference>
<dbReference type="PaxDb" id="2850-Phatr48228"/>
<accession>B7G6F2</accession>
<feature type="compositionally biased region" description="Basic and acidic residues" evidence="1">
    <location>
        <begin position="507"/>
        <end position="520"/>
    </location>
</feature>
<evidence type="ECO:0000256" key="1">
    <source>
        <dbReference type="SAM" id="MobiDB-lite"/>
    </source>
</evidence>
<feature type="region of interest" description="Disordered" evidence="1">
    <location>
        <begin position="311"/>
        <end position="334"/>
    </location>
</feature>
<feature type="compositionally biased region" description="Low complexity" evidence="1">
    <location>
        <begin position="397"/>
        <end position="419"/>
    </location>
</feature>
<feature type="region of interest" description="Disordered" evidence="1">
    <location>
        <begin position="434"/>
        <end position="463"/>
    </location>
</feature>
<protein>
    <submittedName>
        <fullName evidence="2">Uncharacterized protein</fullName>
    </submittedName>
</protein>
<dbReference type="AlphaFoldDB" id="B7G6F2"/>
<proteinExistence type="predicted"/>
<dbReference type="EMBL" id="CM000618">
    <property type="protein sequence ID" value="EEC46003.1"/>
    <property type="molecule type" value="Genomic_DNA"/>
</dbReference>
<feature type="region of interest" description="Disordered" evidence="1">
    <location>
        <begin position="224"/>
        <end position="280"/>
    </location>
</feature>
<evidence type="ECO:0000313" key="2">
    <source>
        <dbReference type="EMBL" id="EEC46003.1"/>
    </source>
</evidence>
<feature type="region of interest" description="Disordered" evidence="1">
    <location>
        <begin position="48"/>
        <end position="69"/>
    </location>
</feature>
<evidence type="ECO:0000313" key="3">
    <source>
        <dbReference type="Proteomes" id="UP000000759"/>
    </source>
</evidence>
<reference evidence="2 3" key="1">
    <citation type="journal article" date="2008" name="Nature">
        <title>The Phaeodactylum genome reveals the evolutionary history of diatom genomes.</title>
        <authorList>
            <person name="Bowler C."/>
            <person name="Allen A.E."/>
            <person name="Badger J.H."/>
            <person name="Grimwood J."/>
            <person name="Jabbari K."/>
            <person name="Kuo A."/>
            <person name="Maheswari U."/>
            <person name="Martens C."/>
            <person name="Maumus F."/>
            <person name="Otillar R.P."/>
            <person name="Rayko E."/>
            <person name="Salamov A."/>
            <person name="Vandepoele K."/>
            <person name="Beszteri B."/>
            <person name="Gruber A."/>
            <person name="Heijde M."/>
            <person name="Katinka M."/>
            <person name="Mock T."/>
            <person name="Valentin K."/>
            <person name="Verret F."/>
            <person name="Berges J.A."/>
            <person name="Brownlee C."/>
            <person name="Cadoret J.P."/>
            <person name="Chiovitti A."/>
            <person name="Choi C.J."/>
            <person name="Coesel S."/>
            <person name="De Martino A."/>
            <person name="Detter J.C."/>
            <person name="Durkin C."/>
            <person name="Falciatore A."/>
            <person name="Fournet J."/>
            <person name="Haruta M."/>
            <person name="Huysman M.J."/>
            <person name="Jenkins B.D."/>
            <person name="Jiroutova K."/>
            <person name="Jorgensen R.E."/>
            <person name="Joubert Y."/>
            <person name="Kaplan A."/>
            <person name="Kroger N."/>
            <person name="Kroth P.G."/>
            <person name="La Roche J."/>
            <person name="Lindquist E."/>
            <person name="Lommer M."/>
            <person name="Martin-Jezequel V."/>
            <person name="Lopez P.J."/>
            <person name="Lucas S."/>
            <person name="Mangogna M."/>
            <person name="McGinnis K."/>
            <person name="Medlin L.K."/>
            <person name="Montsant A."/>
            <person name="Oudot-Le Secq M.P."/>
            <person name="Napoli C."/>
            <person name="Obornik M."/>
            <person name="Parker M.S."/>
            <person name="Petit J.L."/>
            <person name="Porcel B.M."/>
            <person name="Poulsen N."/>
            <person name="Robison M."/>
            <person name="Rychlewski L."/>
            <person name="Rynearson T.A."/>
            <person name="Schmutz J."/>
            <person name="Shapiro H."/>
            <person name="Siaut M."/>
            <person name="Stanley M."/>
            <person name="Sussman M.R."/>
            <person name="Taylor A.R."/>
            <person name="Vardi A."/>
            <person name="von Dassow P."/>
            <person name="Vyverman W."/>
            <person name="Willis A."/>
            <person name="Wyrwicz L.S."/>
            <person name="Rokhsar D.S."/>
            <person name="Weissenbach J."/>
            <person name="Armbrust E.V."/>
            <person name="Green B.R."/>
            <person name="Van de Peer Y."/>
            <person name="Grigoriev I.V."/>
        </authorList>
    </citation>
    <scope>NUCLEOTIDE SEQUENCE [LARGE SCALE GENOMIC DNA]</scope>
    <source>
        <strain evidence="2 3">CCAP 1055/1</strain>
    </source>
</reference>
<feature type="region of interest" description="Disordered" evidence="1">
    <location>
        <begin position="193"/>
        <end position="212"/>
    </location>
</feature>
<dbReference type="HOGENOM" id="CLU_386613_0_0_1"/>
<dbReference type="OrthoDB" id="49315at2759"/>
<organism evidence="2 3">
    <name type="scientific">Phaeodactylum tricornutum (strain CCAP 1055/1)</name>
    <dbReference type="NCBI Taxonomy" id="556484"/>
    <lineage>
        <taxon>Eukaryota</taxon>
        <taxon>Sar</taxon>
        <taxon>Stramenopiles</taxon>
        <taxon>Ochrophyta</taxon>
        <taxon>Bacillariophyta</taxon>
        <taxon>Bacillariophyceae</taxon>
        <taxon>Bacillariophycidae</taxon>
        <taxon>Naviculales</taxon>
        <taxon>Phaeodactylaceae</taxon>
        <taxon>Phaeodactylum</taxon>
    </lineage>
</organism>
<gene>
    <name evidence="2" type="ORF">PHATRDRAFT_48228</name>
</gene>
<dbReference type="GeneID" id="7203537"/>
<dbReference type="RefSeq" id="XP_002182716.1">
    <property type="nucleotide sequence ID" value="XM_002182680.1"/>
</dbReference>
<dbReference type="eggNOG" id="ENOG502SWR5">
    <property type="taxonomic scope" value="Eukaryota"/>
</dbReference>
<dbReference type="KEGG" id="pti:PHATRDRAFT_48228"/>
<dbReference type="InParanoid" id="B7G6F2"/>
<name>B7G6F2_PHATC</name>
<dbReference type="Proteomes" id="UP000000759">
    <property type="component" value="Chromosome 16"/>
</dbReference>
<feature type="compositionally biased region" description="Basic and acidic residues" evidence="1">
    <location>
        <begin position="199"/>
        <end position="208"/>
    </location>
</feature>
<sequence length="730" mass="82804">MSRIETRSKRRRRCTMWLVALGNLGAPHTLGFIPPTPSVMRLPPLLARPVHHSSSSENDASAAQPPSSPGSLRELLIVLDDLGIRYPPEASRYELEQLWRREWVRQTKQQTARQIWTEHSESTTAIVAPQAKRKSTRKGLKEEYPQRWSLGELVEKLDEQNIRYSPTATREDLEFLWNTRARPVDSVDPIFTNRQSDAIPRDPSKSANRDVVTPIDDLIKELDRQNLRYPPTATRADLEDILNSTPQPSPSPSRYGRQPKDPDLAEKLRKRGSRSRQQELEMSSWQRALQHSQRTISNVLLESLPAKVDSATKRVSSKASRAADRAARRARQVSRQAKDYFTVDENGVRDVPFQYVYQEERPRPINIRFRPVDTDMMFYRASPTLRPRARPRPPSSSPSGRPHTPTSGATAATTAQSSPLFRGVPRLLPVSSAYKEGSFSQPPPSSNPGSHSSEHGQRKNRKVYSPYSKDNIWDEKDAFDRFGDFLADTADKVMWGKYDLSQQPSERGADRQTAEPESKTPKPHSKKQSPAEYRHWKDRLEERFDTMLGIHEKGEYYKKWTDREIDDHRQKSGGDVFSFARGEQLRGNRRSKRQKYEKPIWEEEGSLISLLFGRTPAGGSLLYEKLLDTKSGSILNVFRAGAKSFLLVGSYLCRWASVRGALPQPVVVLGVFTAGICAHPRRRLRTVAISLIVLRTVGELLHGYLVGDQEWNEDDASSDSSGSDYEGAGM</sequence>
<keyword evidence="3" id="KW-1185">Reference proteome</keyword>
<feature type="region of interest" description="Disordered" evidence="1">
    <location>
        <begin position="380"/>
        <end position="422"/>
    </location>
</feature>
<feature type="region of interest" description="Disordered" evidence="1">
    <location>
        <begin position="500"/>
        <end position="535"/>
    </location>
</feature>
<feature type="compositionally biased region" description="Basic and acidic residues" evidence="1">
    <location>
        <begin position="258"/>
        <end position="267"/>
    </location>
</feature>